<protein>
    <submittedName>
        <fullName evidence="2">Uncharacterized protein</fullName>
    </submittedName>
</protein>
<proteinExistence type="predicted"/>
<evidence type="ECO:0000313" key="2">
    <source>
        <dbReference type="EMBL" id="MFD2639536.1"/>
    </source>
</evidence>
<reference evidence="3" key="1">
    <citation type="journal article" date="2019" name="Int. J. Syst. Evol. Microbiol.">
        <title>The Global Catalogue of Microorganisms (GCM) 10K type strain sequencing project: providing services to taxonomists for standard genome sequencing and annotation.</title>
        <authorList>
            <consortium name="The Broad Institute Genomics Platform"/>
            <consortium name="The Broad Institute Genome Sequencing Center for Infectious Disease"/>
            <person name="Wu L."/>
            <person name="Ma J."/>
        </authorList>
    </citation>
    <scope>NUCLEOTIDE SEQUENCE [LARGE SCALE GENOMIC DNA]</scope>
    <source>
        <strain evidence="3">TISTR 1571</strain>
    </source>
</reference>
<keyword evidence="1" id="KW-1133">Transmembrane helix</keyword>
<sequence length="269" mass="30413">MSFLRLSVSDLSSVFLLAVVLVLIMTGIKYISKWKQFDRTSLMLLVMTTATFLLLSHFDPYTFSTLWRKFLILTIMAVILNYLFNMAVESKLQEKEKEIDFREGKVVARGALIGGAVLLIGFTAFTIWYTQPKDFNQTLEGIHLQLGNDQSEDVRIELDGELKQTLFGGAVYEGYFNIQGTETKIPEKEAEALIDYRNSGEESGTLFYYGSDIGLVGEIFVKDNFEEIVITYSPDESWTSDDGQVIAAPAQNREGALKLARELTNYELK</sequence>
<accession>A0ABW5QCL5</accession>
<dbReference type="EMBL" id="JBHUMZ010000025">
    <property type="protein sequence ID" value="MFD2639536.1"/>
    <property type="molecule type" value="Genomic_DNA"/>
</dbReference>
<gene>
    <name evidence="2" type="ORF">ACFSW4_11705</name>
</gene>
<evidence type="ECO:0000313" key="3">
    <source>
        <dbReference type="Proteomes" id="UP001597452"/>
    </source>
</evidence>
<keyword evidence="3" id="KW-1185">Reference proteome</keyword>
<feature type="transmembrane region" description="Helical" evidence="1">
    <location>
        <begin position="12"/>
        <end position="30"/>
    </location>
</feature>
<feature type="transmembrane region" description="Helical" evidence="1">
    <location>
        <begin position="70"/>
        <end position="88"/>
    </location>
</feature>
<name>A0ABW5QCL5_9BACI</name>
<feature type="transmembrane region" description="Helical" evidence="1">
    <location>
        <begin position="42"/>
        <end position="58"/>
    </location>
</feature>
<organism evidence="2 3">
    <name type="scientific">Piscibacillus salipiscarius</name>
    <dbReference type="NCBI Taxonomy" id="299480"/>
    <lineage>
        <taxon>Bacteria</taxon>
        <taxon>Bacillati</taxon>
        <taxon>Bacillota</taxon>
        <taxon>Bacilli</taxon>
        <taxon>Bacillales</taxon>
        <taxon>Bacillaceae</taxon>
        <taxon>Piscibacillus</taxon>
    </lineage>
</organism>
<keyword evidence="1" id="KW-0472">Membrane</keyword>
<dbReference type="RefSeq" id="WP_054754637.1">
    <property type="nucleotide sequence ID" value="NZ_JBHUMZ010000025.1"/>
</dbReference>
<comment type="caution">
    <text evidence="2">The sequence shown here is derived from an EMBL/GenBank/DDBJ whole genome shotgun (WGS) entry which is preliminary data.</text>
</comment>
<feature type="transmembrane region" description="Helical" evidence="1">
    <location>
        <begin position="109"/>
        <end position="129"/>
    </location>
</feature>
<evidence type="ECO:0000256" key="1">
    <source>
        <dbReference type="SAM" id="Phobius"/>
    </source>
</evidence>
<dbReference type="Proteomes" id="UP001597452">
    <property type="component" value="Unassembled WGS sequence"/>
</dbReference>
<keyword evidence="1" id="KW-0812">Transmembrane</keyword>